<sequence length="302" mass="33220">MNSSEVLMIKQAQGSRPTQEDRFSLSFPGDFAATNKDFVLFLICDGHCSEKVAEHANEHLPRLIVQSPALRDEEYEKAIILAMQEEEDLLLKEYNAGQDEYAFSGTTVAISLVDLTSGLLTTGNLGDSHVVLGEADELSDVEQMQITRLSKGHSPADPSEEKRIAQAGGIINWRRSLNMSRTLGDLQYKTPLNNRDSAYLSISQERAADKNYKKKEDFLSSDPAISQVRLDPTRRYTLLLTSDGVTDTLDDSAIAGRAATLFWESAKGAKGVADEITKESTMQPRSDNATCVAAFFKGSKCL</sequence>
<dbReference type="EMBL" id="KV878603">
    <property type="protein sequence ID" value="OJJ52224.1"/>
    <property type="molecule type" value="Genomic_DNA"/>
</dbReference>
<accession>A0A1L9SYC0</accession>
<dbReference type="OrthoDB" id="659at2759"/>
<keyword evidence="11" id="KW-1185">Reference proteome</keyword>
<dbReference type="GeneID" id="63756309"/>
<organism evidence="10 11">
    <name type="scientific">Aspergillus sydowii CBS 593.65</name>
    <dbReference type="NCBI Taxonomy" id="1036612"/>
    <lineage>
        <taxon>Eukaryota</taxon>
        <taxon>Fungi</taxon>
        <taxon>Dikarya</taxon>
        <taxon>Ascomycota</taxon>
        <taxon>Pezizomycotina</taxon>
        <taxon>Eurotiomycetes</taxon>
        <taxon>Eurotiomycetidae</taxon>
        <taxon>Eurotiales</taxon>
        <taxon>Aspergillaceae</taxon>
        <taxon>Aspergillus</taxon>
        <taxon>Aspergillus subgen. Nidulantes</taxon>
    </lineage>
</organism>
<protein>
    <recommendedName>
        <fullName evidence="3">protein-serine/threonine phosphatase</fullName>
        <ecNumber evidence="3">3.1.3.16</ecNumber>
    </recommendedName>
</protein>
<dbReference type="InterPro" id="IPR036457">
    <property type="entry name" value="PPM-type-like_dom_sf"/>
</dbReference>
<evidence type="ECO:0000313" key="11">
    <source>
        <dbReference type="Proteomes" id="UP000184356"/>
    </source>
</evidence>
<keyword evidence="7" id="KW-0904">Protein phosphatase</keyword>
<dbReference type="GO" id="GO:0004722">
    <property type="term" value="F:protein serine/threonine phosphatase activity"/>
    <property type="evidence" value="ECO:0007669"/>
    <property type="project" value="UniProtKB-EC"/>
</dbReference>
<dbReference type="PROSITE" id="PS51746">
    <property type="entry name" value="PPM_2"/>
    <property type="match status" value="1"/>
</dbReference>
<keyword evidence="8" id="KW-0464">Manganese</keyword>
<feature type="domain" description="PPM-type phosphatase" evidence="9">
    <location>
        <begin position="6"/>
        <end position="296"/>
    </location>
</feature>
<comment type="cofactor">
    <cofactor evidence="1">
        <name>Mn(2+)</name>
        <dbReference type="ChEBI" id="CHEBI:29035"/>
    </cofactor>
</comment>
<dbReference type="PANTHER" id="PTHR13832:SF803">
    <property type="entry name" value="PROTEIN PHOSPHATASE 1G"/>
    <property type="match status" value="1"/>
</dbReference>
<evidence type="ECO:0000259" key="9">
    <source>
        <dbReference type="PROSITE" id="PS51746"/>
    </source>
</evidence>
<evidence type="ECO:0000256" key="8">
    <source>
        <dbReference type="ARBA" id="ARBA00023211"/>
    </source>
</evidence>
<evidence type="ECO:0000256" key="2">
    <source>
        <dbReference type="ARBA" id="ARBA00006702"/>
    </source>
</evidence>
<keyword evidence="4" id="KW-0479">Metal-binding</keyword>
<gene>
    <name evidence="10" type="ORF">ASPSYDRAFT_1169944</name>
</gene>
<dbReference type="CDD" id="cd00143">
    <property type="entry name" value="PP2Cc"/>
    <property type="match status" value="1"/>
</dbReference>
<dbReference type="Proteomes" id="UP000184356">
    <property type="component" value="Unassembled WGS sequence"/>
</dbReference>
<dbReference type="SMART" id="SM00332">
    <property type="entry name" value="PP2Cc"/>
    <property type="match status" value="1"/>
</dbReference>
<evidence type="ECO:0000256" key="5">
    <source>
        <dbReference type="ARBA" id="ARBA00022801"/>
    </source>
</evidence>
<proteinExistence type="inferred from homology"/>
<dbReference type="VEuPathDB" id="FungiDB:ASPSYDRAFT_1169944"/>
<dbReference type="RefSeq" id="XP_040696030.1">
    <property type="nucleotide sequence ID" value="XM_040840236.1"/>
</dbReference>
<dbReference type="EC" id="3.1.3.16" evidence="3"/>
<comment type="similarity">
    <text evidence="2">Belongs to the PP2C family.</text>
</comment>
<evidence type="ECO:0000256" key="1">
    <source>
        <dbReference type="ARBA" id="ARBA00001936"/>
    </source>
</evidence>
<dbReference type="GO" id="GO:0046872">
    <property type="term" value="F:metal ion binding"/>
    <property type="evidence" value="ECO:0007669"/>
    <property type="project" value="UniProtKB-KW"/>
</dbReference>
<dbReference type="Gene3D" id="3.60.40.10">
    <property type="entry name" value="PPM-type phosphatase domain"/>
    <property type="match status" value="1"/>
</dbReference>
<dbReference type="InterPro" id="IPR015655">
    <property type="entry name" value="PP2C"/>
</dbReference>
<evidence type="ECO:0000256" key="4">
    <source>
        <dbReference type="ARBA" id="ARBA00022723"/>
    </source>
</evidence>
<evidence type="ECO:0000256" key="7">
    <source>
        <dbReference type="ARBA" id="ARBA00022912"/>
    </source>
</evidence>
<name>A0A1L9SYC0_9EURO</name>
<dbReference type="AlphaFoldDB" id="A0A1L9SYC0"/>
<keyword evidence="6" id="KW-0460">Magnesium</keyword>
<evidence type="ECO:0000256" key="6">
    <source>
        <dbReference type="ARBA" id="ARBA00022842"/>
    </source>
</evidence>
<dbReference type="Pfam" id="PF00481">
    <property type="entry name" value="PP2C"/>
    <property type="match status" value="1"/>
</dbReference>
<dbReference type="SUPFAM" id="SSF81606">
    <property type="entry name" value="PP2C-like"/>
    <property type="match status" value="1"/>
</dbReference>
<dbReference type="InterPro" id="IPR001932">
    <property type="entry name" value="PPM-type_phosphatase-like_dom"/>
</dbReference>
<keyword evidence="5" id="KW-0378">Hydrolase</keyword>
<evidence type="ECO:0000256" key="3">
    <source>
        <dbReference type="ARBA" id="ARBA00013081"/>
    </source>
</evidence>
<dbReference type="PANTHER" id="PTHR13832">
    <property type="entry name" value="PROTEIN PHOSPHATASE 2C"/>
    <property type="match status" value="1"/>
</dbReference>
<reference evidence="11" key="1">
    <citation type="journal article" date="2017" name="Genome Biol.">
        <title>Comparative genomics reveals high biological diversity and specific adaptations in the industrially and medically important fungal genus Aspergillus.</title>
        <authorList>
            <person name="de Vries R.P."/>
            <person name="Riley R."/>
            <person name="Wiebenga A."/>
            <person name="Aguilar-Osorio G."/>
            <person name="Amillis S."/>
            <person name="Uchima C.A."/>
            <person name="Anderluh G."/>
            <person name="Asadollahi M."/>
            <person name="Askin M."/>
            <person name="Barry K."/>
            <person name="Battaglia E."/>
            <person name="Bayram O."/>
            <person name="Benocci T."/>
            <person name="Braus-Stromeyer S.A."/>
            <person name="Caldana C."/>
            <person name="Canovas D."/>
            <person name="Cerqueira G.C."/>
            <person name="Chen F."/>
            <person name="Chen W."/>
            <person name="Choi C."/>
            <person name="Clum A."/>
            <person name="Dos Santos R.A."/>
            <person name="Damasio A.R."/>
            <person name="Diallinas G."/>
            <person name="Emri T."/>
            <person name="Fekete E."/>
            <person name="Flipphi M."/>
            <person name="Freyberg S."/>
            <person name="Gallo A."/>
            <person name="Gournas C."/>
            <person name="Habgood R."/>
            <person name="Hainaut M."/>
            <person name="Harispe M.L."/>
            <person name="Henrissat B."/>
            <person name="Hilden K.S."/>
            <person name="Hope R."/>
            <person name="Hossain A."/>
            <person name="Karabika E."/>
            <person name="Karaffa L."/>
            <person name="Karanyi Z."/>
            <person name="Krasevec N."/>
            <person name="Kuo A."/>
            <person name="Kusch H."/>
            <person name="LaButti K."/>
            <person name="Lagendijk E.L."/>
            <person name="Lapidus A."/>
            <person name="Levasseur A."/>
            <person name="Lindquist E."/>
            <person name="Lipzen A."/>
            <person name="Logrieco A.F."/>
            <person name="MacCabe A."/>
            <person name="Maekelae M.R."/>
            <person name="Malavazi I."/>
            <person name="Melin P."/>
            <person name="Meyer V."/>
            <person name="Mielnichuk N."/>
            <person name="Miskei M."/>
            <person name="Molnar A.P."/>
            <person name="Mule G."/>
            <person name="Ngan C.Y."/>
            <person name="Orejas M."/>
            <person name="Orosz E."/>
            <person name="Ouedraogo J.P."/>
            <person name="Overkamp K.M."/>
            <person name="Park H.-S."/>
            <person name="Perrone G."/>
            <person name="Piumi F."/>
            <person name="Punt P.J."/>
            <person name="Ram A.F."/>
            <person name="Ramon A."/>
            <person name="Rauscher S."/>
            <person name="Record E."/>
            <person name="Riano-Pachon D.M."/>
            <person name="Robert V."/>
            <person name="Roehrig J."/>
            <person name="Ruller R."/>
            <person name="Salamov A."/>
            <person name="Salih N.S."/>
            <person name="Samson R.A."/>
            <person name="Sandor E."/>
            <person name="Sanguinetti M."/>
            <person name="Schuetze T."/>
            <person name="Sepcic K."/>
            <person name="Shelest E."/>
            <person name="Sherlock G."/>
            <person name="Sophianopoulou V."/>
            <person name="Squina F.M."/>
            <person name="Sun H."/>
            <person name="Susca A."/>
            <person name="Todd R.B."/>
            <person name="Tsang A."/>
            <person name="Unkles S.E."/>
            <person name="van de Wiele N."/>
            <person name="van Rossen-Uffink D."/>
            <person name="Oliveira J.V."/>
            <person name="Vesth T.C."/>
            <person name="Visser J."/>
            <person name="Yu J.-H."/>
            <person name="Zhou M."/>
            <person name="Andersen M.R."/>
            <person name="Archer D.B."/>
            <person name="Baker S.E."/>
            <person name="Benoit I."/>
            <person name="Brakhage A.A."/>
            <person name="Braus G.H."/>
            <person name="Fischer R."/>
            <person name="Frisvad J.C."/>
            <person name="Goldman G.H."/>
            <person name="Houbraken J."/>
            <person name="Oakley B."/>
            <person name="Pocsi I."/>
            <person name="Scazzocchio C."/>
            <person name="Seiboth B."/>
            <person name="vanKuyk P.A."/>
            <person name="Wortman J."/>
            <person name="Dyer P.S."/>
            <person name="Grigoriev I.V."/>
        </authorList>
    </citation>
    <scope>NUCLEOTIDE SEQUENCE [LARGE SCALE GENOMIC DNA]</scope>
    <source>
        <strain evidence="11">CBS 593.65</strain>
    </source>
</reference>
<evidence type="ECO:0000313" key="10">
    <source>
        <dbReference type="EMBL" id="OJJ52224.1"/>
    </source>
</evidence>
<dbReference type="STRING" id="1036612.A0A1L9SYC0"/>